<evidence type="ECO:0000313" key="2">
    <source>
        <dbReference type="Proteomes" id="UP000268093"/>
    </source>
</evidence>
<accession>A0A433DBS3</accession>
<dbReference type="OrthoDB" id="2406134at2759"/>
<dbReference type="InterPro" id="IPR036322">
    <property type="entry name" value="WD40_repeat_dom_sf"/>
</dbReference>
<sequence>MLTVPLFSSTIQVSNLFRSVIRTSHLFHLFKQTTEMILSDDISDFPDYLPASATDNRWGALALGLHRREQNWRTGQVSHITRLTDLPSSNIGRMVLRYPYFVASFLDDDSFRIWNMDTGKMRLLTTLGGLQIKMMDIVVGNLTVVAAFENHKAVKVYSIETGYLKDTYLCLQDNGPITALRVEEELIVAGYDNGSVCAWDRYGVMEYNPPAGRYWGKVLFHFLLQQITWLPLTLQIVAMDIYQSYIICLSSSGRVQIHSTEANNSNNALTLRNAFTLPRMPPRSTVHFGAFSAASTGPISLMAAVSEPLTDESPEGTIFNFHQDVEYHIYHCVWNTGGDTDAPTRPPRIRVWDTQTPDHGVRWDTFAHASKERCCVIETETNTNRPRVRLLLPREKRTVKSLWSKDPKVKKVLSNIGMDGWVPQLGVDDDTIVLTGQWEVLYVLHFATPSFEKLKQELYKTNAPLNPNAAGAY</sequence>
<protein>
    <recommendedName>
        <fullName evidence="3">WD40-repeat-containing domain protein</fullName>
    </recommendedName>
</protein>
<name>A0A433DBS3_9FUNG</name>
<evidence type="ECO:0008006" key="3">
    <source>
        <dbReference type="Google" id="ProtNLM"/>
    </source>
</evidence>
<dbReference type="EMBL" id="RBNI01003509">
    <property type="protein sequence ID" value="RUP48276.1"/>
    <property type="molecule type" value="Genomic_DNA"/>
</dbReference>
<dbReference type="AlphaFoldDB" id="A0A433DBS3"/>
<organism evidence="1 2">
    <name type="scientific">Jimgerdemannia flammicorona</name>
    <dbReference type="NCBI Taxonomy" id="994334"/>
    <lineage>
        <taxon>Eukaryota</taxon>
        <taxon>Fungi</taxon>
        <taxon>Fungi incertae sedis</taxon>
        <taxon>Mucoromycota</taxon>
        <taxon>Mucoromycotina</taxon>
        <taxon>Endogonomycetes</taxon>
        <taxon>Endogonales</taxon>
        <taxon>Endogonaceae</taxon>
        <taxon>Jimgerdemannia</taxon>
    </lineage>
</organism>
<keyword evidence="2" id="KW-1185">Reference proteome</keyword>
<dbReference type="InterPro" id="IPR015943">
    <property type="entry name" value="WD40/YVTN_repeat-like_dom_sf"/>
</dbReference>
<proteinExistence type="predicted"/>
<dbReference type="SUPFAM" id="SSF50978">
    <property type="entry name" value="WD40 repeat-like"/>
    <property type="match status" value="1"/>
</dbReference>
<gene>
    <name evidence="1" type="ORF">BC936DRAFT_144760</name>
</gene>
<evidence type="ECO:0000313" key="1">
    <source>
        <dbReference type="EMBL" id="RUP48276.1"/>
    </source>
</evidence>
<reference evidence="1 2" key="1">
    <citation type="journal article" date="2018" name="New Phytol.">
        <title>Phylogenomics of Endogonaceae and evolution of mycorrhizas within Mucoromycota.</title>
        <authorList>
            <person name="Chang Y."/>
            <person name="Desiro A."/>
            <person name="Na H."/>
            <person name="Sandor L."/>
            <person name="Lipzen A."/>
            <person name="Clum A."/>
            <person name="Barry K."/>
            <person name="Grigoriev I.V."/>
            <person name="Martin F.M."/>
            <person name="Stajich J.E."/>
            <person name="Smith M.E."/>
            <person name="Bonito G."/>
            <person name="Spatafora J.W."/>
        </authorList>
    </citation>
    <scope>NUCLEOTIDE SEQUENCE [LARGE SCALE GENOMIC DNA]</scope>
    <source>
        <strain evidence="1 2">GMNB39</strain>
    </source>
</reference>
<comment type="caution">
    <text evidence="1">The sequence shown here is derived from an EMBL/GenBank/DDBJ whole genome shotgun (WGS) entry which is preliminary data.</text>
</comment>
<dbReference type="Gene3D" id="2.130.10.10">
    <property type="entry name" value="YVTN repeat-like/Quinoprotein amine dehydrogenase"/>
    <property type="match status" value="1"/>
</dbReference>
<dbReference type="Proteomes" id="UP000268093">
    <property type="component" value="Unassembled WGS sequence"/>
</dbReference>